<comment type="function">
    <text evidence="1">Electron transport system for the ribonucleotide reductase system NrdEF.</text>
</comment>
<dbReference type="CDD" id="cd02976">
    <property type="entry name" value="NrdH"/>
    <property type="match status" value="1"/>
</dbReference>
<dbReference type="NCBIfam" id="TIGR02194">
    <property type="entry name" value="GlrX_NrdH"/>
    <property type="match status" value="1"/>
</dbReference>
<dbReference type="Proteomes" id="UP000033695">
    <property type="component" value="Unassembled WGS sequence"/>
</dbReference>
<dbReference type="Gene3D" id="3.40.30.10">
    <property type="entry name" value="Glutaredoxin"/>
    <property type="match status" value="1"/>
</dbReference>
<gene>
    <name evidence="9" type="primary">nrdH</name>
    <name evidence="9" type="ORF">JG29_14980</name>
</gene>
<organism evidence="9 10">
    <name type="scientific">Bombilactobacillus mellis</name>
    <dbReference type="NCBI Taxonomy" id="1218508"/>
    <lineage>
        <taxon>Bacteria</taxon>
        <taxon>Bacillati</taxon>
        <taxon>Bacillota</taxon>
        <taxon>Bacilli</taxon>
        <taxon>Lactobacillales</taxon>
        <taxon>Lactobacillaceae</taxon>
        <taxon>Bombilactobacillus</taxon>
    </lineage>
</organism>
<evidence type="ECO:0000256" key="5">
    <source>
        <dbReference type="ARBA" id="ARBA00022982"/>
    </source>
</evidence>
<dbReference type="PANTHER" id="PTHR34386:SF1">
    <property type="entry name" value="GLUTAREDOXIN-LIKE PROTEIN NRDH"/>
    <property type="match status" value="1"/>
</dbReference>
<evidence type="ECO:0000256" key="1">
    <source>
        <dbReference type="ARBA" id="ARBA00002292"/>
    </source>
</evidence>
<comment type="similarity">
    <text evidence="2">Belongs to the glutaredoxin family.</text>
</comment>
<reference evidence="9 10" key="1">
    <citation type="submission" date="2014-12" db="EMBL/GenBank/DDBJ databases">
        <title>Comparative genomics of the lactic acid bacteria isolated from the honey bee gut.</title>
        <authorList>
            <person name="Ellegaard K.M."/>
            <person name="Tamarit D."/>
            <person name="Javelind E."/>
            <person name="Olofsson T."/>
            <person name="Andersson S.G."/>
            <person name="Vasquez A."/>
        </authorList>
    </citation>
    <scope>NUCLEOTIDE SEQUENCE [LARGE SCALE GENOMIC DNA]</scope>
    <source>
        <strain evidence="9 10">Hon2</strain>
    </source>
</reference>
<name>A0A0F4KP56_9LACO</name>
<dbReference type="InterPro" id="IPR011909">
    <property type="entry name" value="GlrX_NrdH"/>
</dbReference>
<evidence type="ECO:0000313" key="9">
    <source>
        <dbReference type="EMBL" id="KJY48437.1"/>
    </source>
</evidence>
<keyword evidence="4" id="KW-0813">Transport</keyword>
<proteinExistence type="inferred from homology"/>
<keyword evidence="10" id="KW-1185">Reference proteome</keyword>
<keyword evidence="7" id="KW-0676">Redox-active center</keyword>
<dbReference type="PANTHER" id="PTHR34386">
    <property type="entry name" value="GLUTAREDOXIN"/>
    <property type="match status" value="1"/>
</dbReference>
<evidence type="ECO:0000256" key="2">
    <source>
        <dbReference type="ARBA" id="ARBA00007787"/>
    </source>
</evidence>
<feature type="domain" description="Glutaredoxin" evidence="8">
    <location>
        <begin position="6"/>
        <end position="57"/>
    </location>
</feature>
<evidence type="ECO:0000256" key="6">
    <source>
        <dbReference type="ARBA" id="ARBA00023157"/>
    </source>
</evidence>
<dbReference type="InterPro" id="IPR036249">
    <property type="entry name" value="Thioredoxin-like_sf"/>
</dbReference>
<dbReference type="PROSITE" id="PS51354">
    <property type="entry name" value="GLUTAREDOXIN_2"/>
    <property type="match status" value="1"/>
</dbReference>
<dbReference type="EMBL" id="JXBZ01000009">
    <property type="protein sequence ID" value="KJY48437.1"/>
    <property type="molecule type" value="Genomic_DNA"/>
</dbReference>
<keyword evidence="5" id="KW-0249">Electron transport</keyword>
<dbReference type="Pfam" id="PF00462">
    <property type="entry name" value="Glutaredoxin"/>
    <property type="match status" value="1"/>
</dbReference>
<accession>A0A0F4KP56</accession>
<evidence type="ECO:0000256" key="3">
    <source>
        <dbReference type="ARBA" id="ARBA00017945"/>
    </source>
</evidence>
<dbReference type="GO" id="GO:0045454">
    <property type="term" value="P:cell redox homeostasis"/>
    <property type="evidence" value="ECO:0007669"/>
    <property type="project" value="InterPro"/>
</dbReference>
<dbReference type="GO" id="GO:0009055">
    <property type="term" value="F:electron transfer activity"/>
    <property type="evidence" value="ECO:0007669"/>
    <property type="project" value="TreeGrafter"/>
</dbReference>
<dbReference type="AlphaFoldDB" id="A0A0F4KP56"/>
<dbReference type="SUPFAM" id="SSF52833">
    <property type="entry name" value="Thioredoxin-like"/>
    <property type="match status" value="1"/>
</dbReference>
<comment type="caution">
    <text evidence="9">The sequence shown here is derived from an EMBL/GenBank/DDBJ whole genome shotgun (WGS) entry which is preliminary data.</text>
</comment>
<evidence type="ECO:0000256" key="7">
    <source>
        <dbReference type="ARBA" id="ARBA00023284"/>
    </source>
</evidence>
<dbReference type="OrthoDB" id="9795531at2"/>
<keyword evidence="6" id="KW-1015">Disulfide bond</keyword>
<evidence type="ECO:0000256" key="4">
    <source>
        <dbReference type="ARBA" id="ARBA00022448"/>
    </source>
</evidence>
<dbReference type="STRING" id="1218508.JG29_14980"/>
<dbReference type="InterPro" id="IPR002109">
    <property type="entry name" value="Glutaredoxin"/>
</dbReference>
<dbReference type="RefSeq" id="WP_045923320.1">
    <property type="nucleotide sequence ID" value="NZ_JBHTHW010000005.1"/>
</dbReference>
<dbReference type="HOGENOM" id="CLU_026126_9_0_9"/>
<dbReference type="InterPro" id="IPR051548">
    <property type="entry name" value="Grx-like_ET"/>
</dbReference>
<evidence type="ECO:0000259" key="8">
    <source>
        <dbReference type="Pfam" id="PF00462"/>
    </source>
</evidence>
<evidence type="ECO:0000313" key="10">
    <source>
        <dbReference type="Proteomes" id="UP000033695"/>
    </source>
</evidence>
<protein>
    <recommendedName>
        <fullName evidence="3">Glutaredoxin-like protein NrdH</fullName>
    </recommendedName>
</protein>
<sequence length="76" mass="8704">MNKALTIFTKNGCIQCKMTKRFLTEHNIAFEEHNINNQPQYLDYLKQQGFQSVPVVMSQSATVVGFRPDALKELAQ</sequence>
<dbReference type="PATRIC" id="fig|1218508.4.peg.1489"/>